<organism evidence="1 2">
    <name type="scientific">Romanomermis culicivorax</name>
    <name type="common">Nematode worm</name>
    <dbReference type="NCBI Taxonomy" id="13658"/>
    <lineage>
        <taxon>Eukaryota</taxon>
        <taxon>Metazoa</taxon>
        <taxon>Ecdysozoa</taxon>
        <taxon>Nematoda</taxon>
        <taxon>Enoplea</taxon>
        <taxon>Dorylaimia</taxon>
        <taxon>Mermithida</taxon>
        <taxon>Mermithoidea</taxon>
        <taxon>Mermithidae</taxon>
        <taxon>Romanomermis</taxon>
    </lineage>
</organism>
<dbReference type="Proteomes" id="UP000887565">
    <property type="component" value="Unplaced"/>
</dbReference>
<name>A0A915JBC0_ROMCU</name>
<evidence type="ECO:0000313" key="1">
    <source>
        <dbReference type="Proteomes" id="UP000887565"/>
    </source>
</evidence>
<reference evidence="2" key="1">
    <citation type="submission" date="2022-11" db="UniProtKB">
        <authorList>
            <consortium name="WormBaseParasite"/>
        </authorList>
    </citation>
    <scope>IDENTIFICATION</scope>
</reference>
<accession>A0A915JBC0</accession>
<dbReference type="WBParaSite" id="nRc.2.0.1.t23452-RA">
    <property type="protein sequence ID" value="nRc.2.0.1.t23452-RA"/>
    <property type="gene ID" value="nRc.2.0.1.g23452"/>
</dbReference>
<evidence type="ECO:0000313" key="2">
    <source>
        <dbReference type="WBParaSite" id="nRc.2.0.1.t23452-RA"/>
    </source>
</evidence>
<dbReference type="AlphaFoldDB" id="A0A915JBC0"/>
<sequence>MTIRITIMLIINTIVRKI</sequence>
<keyword evidence="1" id="KW-1185">Reference proteome</keyword>
<proteinExistence type="predicted"/>
<protein>
    <submittedName>
        <fullName evidence="2">Uncharacterized protein</fullName>
    </submittedName>
</protein>